<evidence type="ECO:0000259" key="3">
    <source>
        <dbReference type="PROSITE" id="PS51194"/>
    </source>
</evidence>
<dbReference type="InterPro" id="IPR052933">
    <property type="entry name" value="DNA_Protect_Modify"/>
</dbReference>
<evidence type="ECO:0000256" key="1">
    <source>
        <dbReference type="SAM" id="MobiDB-lite"/>
    </source>
</evidence>
<dbReference type="SMART" id="SM00487">
    <property type="entry name" value="DEXDc"/>
    <property type="match status" value="1"/>
</dbReference>
<sequence>MIALFFKAKLPGGAGADLFADTVQVSGHVREGKFIAPHAAIRHKRHDAPAAQGDMFAAPPPAPKPAVKPKPKAEGQGDLLVAPPPPLTPPPPPAEAPEPNKLTKWVELFNAAVHNGRNPTAAELDVRAFIRPDGKVAYSDRQPGYERAISYRAAMTRLVPEDIHALAAARGDAATAERMKPLVDAAPAPAEAPAAPVAPLEWGVPAGTTKGERRKLNAAAAALLASKADGDMTDADRQVLARYTGTGGVGASLNEFYTPPAVAEAMWRMLESAGFKGGEVLEPSSGTGVFLHTAPAGAKVTAVELEPTAARIAGILHQPAGHEVHSASLERFATQDGRQFDAVIGNVPFGLRGSMIRDDKPDLATAEAYFVDTALDKTKDMGLVALIVPTGFMDSARGRAVRERVLTKGELLGAWRLPNTAFEAAHTEVTSDIVVFRKRPQEVAGALGTLSQDRLKKLGVWDAEFLGGTYFTEGRGAPNVMGRMEAGWRAKAGMGQDITVTGSMAGVPEALAAVQLPPPAPPVAMGQVLDMLADDPAAKRRAITASLTPPYQVAKPGDTKVVDGIRYVLQGQPPRWHRAEGEVPAVVEDAHHLGDLLDKLANGRGDIATTRMRAIEALDDFAREHGVPARNKDLRAWLNQPHLPAEAGASEGDHAGRVAEAQRRIARLLGAVNADGTYSDLVTGATREQGEAGIDAYALRLAQGGDGFTVDQLAELAANGDREAVLTHLFASPQYAVAPDGRTWMPMDDYVSGDLWAAYDGAKAAAAHEGVAPEYRAKYEAQADNLLKAIDPQALEDVEITLGSGFITPEDLTAWLAARREAQAERTQSRGYNSGFRGCAITFADGVYSVRWEKASASEYHDPAVDLLLDSLNRTGVRKDDLERLEALQADFRGWVLGSDRRAVVEERYNRQYRGFRARRYSDEPLAVPGLNPALNVNAYHWSGLRWALENGKGVIAADVGLGKTGRGLMLAKLLRVTGQAQKVGFVVPKAVAANWVAEAEFWFPGSKVLLIGETQSVGKDGKPVAKADDEATRQAKLHQLAQNDYDFVFITQPAWNEIDLDPITKGEYANDDFWTQRADSLGNAGDKRLNAIRTAYDQAVAKRDFAKREDTLTFKDLGLNALILDEGHAFKNLYAARNRFGESPKFLGGSGLSNRAQDTYFKNRALREANGDAGVYMLTATPTKNSPLEIYSMLSHIAPEAFQRMGIKNSEDFLDRFCEFKQDTILGVNGELDDALVVSGFKNLGELREVMKRYIDRTTAEDVGLKLPARRDTQHLVDMTGDQERVYAELREAASKAAEGDAEGDAHIFSIMDKMGKAAIDLELLGHKAPHSPKIEACAGNAAKLAKEGGQVIFCDHVGVHEKIAAALVRNGIPRNRIAIVNAKTASTGTARQKIADAFNKGELDAVIGNTATMGEGLNLQKRTTDIHHLDLPWEPASLQQRNGRGLRQGNKMEAVGIHTYLAKGSFDGYRWQTVSAKKDWMDLLWNGGDRVENLAKVGAGSRQDMLIMLSANPEEARAKYEADTAAARERKVAEERGRAVESFAKLVSMRQNLAKLRETKEPDPAVVGRLSHRVDVLTEQLQANQHFPHKHLLAGDVPALIEPTTGHAYYAGAAFTMEPGKDAPIQWGDAASKWVVTELDRERKTVFARPFGQQEPQMFRLDAMRHNITPASYDAEEERREGEALARKAAEEGLSKLANIADIRRMPPSFIAERAADLQSTLKEKAQGYKLSNGKGYGGKWYLLDPQGEPAVADEYDVRKKIPSHDFMLPTPEHRAKAIQAYVREALGRTVASNTFTSSRGRRGYSGTTETTGLKAAYPSAGATGSNKNPWEGAFETVFGGGGLAEAKAEVQRQVMARIAAAPTFHDAMAAALPVVDFPEHMPKVSGRDASGYAREVRAYPGSLWPAVVVDALKTRAEALGEAEKPMKAAVPMKQGWRDTNTVHPLVLSVQPHSRGANALVSPDLPVWEWLDQLLPPEKEARG</sequence>
<dbReference type="SUPFAM" id="SSF52540">
    <property type="entry name" value="P-loop containing nucleoside triphosphate hydrolases"/>
    <property type="match status" value="2"/>
</dbReference>
<dbReference type="Gene3D" id="3.40.50.150">
    <property type="entry name" value="Vaccinia Virus protein VP39"/>
    <property type="match status" value="1"/>
</dbReference>
<gene>
    <name evidence="4" type="ORF">UFOVP326_46</name>
</gene>
<dbReference type="InterPro" id="IPR027417">
    <property type="entry name" value="P-loop_NTPase"/>
</dbReference>
<dbReference type="PROSITE" id="PS51194">
    <property type="entry name" value="HELICASE_CTER"/>
    <property type="match status" value="1"/>
</dbReference>
<evidence type="ECO:0000313" key="4">
    <source>
        <dbReference type="EMBL" id="CAB4137642.1"/>
    </source>
</evidence>
<dbReference type="PANTHER" id="PTHR41313">
    <property type="entry name" value="ADENINE-SPECIFIC METHYLTRANSFERASE"/>
    <property type="match status" value="1"/>
</dbReference>
<dbReference type="InterPro" id="IPR001650">
    <property type="entry name" value="Helicase_C-like"/>
</dbReference>
<dbReference type="EMBL" id="LR796340">
    <property type="protein sequence ID" value="CAB4137642.1"/>
    <property type="molecule type" value="Genomic_DNA"/>
</dbReference>
<dbReference type="InterPro" id="IPR000330">
    <property type="entry name" value="SNF2_N"/>
</dbReference>
<dbReference type="SMART" id="SM00490">
    <property type="entry name" value="HELICc"/>
    <property type="match status" value="1"/>
</dbReference>
<dbReference type="Pfam" id="PF00176">
    <property type="entry name" value="SNF2-rel_dom"/>
    <property type="match status" value="1"/>
</dbReference>
<feature type="domain" description="Helicase ATP-binding" evidence="2">
    <location>
        <begin position="945"/>
        <end position="1201"/>
    </location>
</feature>
<proteinExistence type="predicted"/>
<organism evidence="4">
    <name type="scientific">uncultured Caudovirales phage</name>
    <dbReference type="NCBI Taxonomy" id="2100421"/>
    <lineage>
        <taxon>Viruses</taxon>
        <taxon>Duplodnaviria</taxon>
        <taxon>Heunggongvirae</taxon>
        <taxon>Uroviricota</taxon>
        <taxon>Caudoviricetes</taxon>
        <taxon>Peduoviridae</taxon>
        <taxon>Maltschvirus</taxon>
        <taxon>Maltschvirus maltsch</taxon>
    </lineage>
</organism>
<dbReference type="GO" id="GO:0005524">
    <property type="term" value="F:ATP binding"/>
    <property type="evidence" value="ECO:0007669"/>
    <property type="project" value="InterPro"/>
</dbReference>
<name>A0A6J5LV26_9CAUD</name>
<dbReference type="InterPro" id="IPR003356">
    <property type="entry name" value="DNA_methylase_A-5"/>
</dbReference>
<accession>A0A6J5LV26</accession>
<dbReference type="CDD" id="cd02440">
    <property type="entry name" value="AdoMet_MTases"/>
    <property type="match status" value="1"/>
</dbReference>
<dbReference type="Pfam" id="PF02384">
    <property type="entry name" value="N6_Mtase"/>
    <property type="match status" value="1"/>
</dbReference>
<dbReference type="GO" id="GO:0003677">
    <property type="term" value="F:DNA binding"/>
    <property type="evidence" value="ECO:0007669"/>
    <property type="project" value="InterPro"/>
</dbReference>
<dbReference type="InterPro" id="IPR029063">
    <property type="entry name" value="SAM-dependent_MTases_sf"/>
</dbReference>
<feature type="region of interest" description="Disordered" evidence="1">
    <location>
        <begin position="44"/>
        <end position="99"/>
    </location>
</feature>
<reference evidence="4" key="1">
    <citation type="submission" date="2020-04" db="EMBL/GenBank/DDBJ databases">
        <authorList>
            <person name="Chiriac C."/>
            <person name="Salcher M."/>
            <person name="Ghai R."/>
            <person name="Kavagutti S V."/>
        </authorList>
    </citation>
    <scope>NUCLEOTIDE SEQUENCE</scope>
</reference>
<dbReference type="Pfam" id="PF00271">
    <property type="entry name" value="Helicase_C"/>
    <property type="match status" value="1"/>
</dbReference>
<dbReference type="Gene3D" id="3.40.50.300">
    <property type="entry name" value="P-loop containing nucleotide triphosphate hydrolases"/>
    <property type="match status" value="2"/>
</dbReference>
<dbReference type="PROSITE" id="PS51192">
    <property type="entry name" value="HELICASE_ATP_BIND_1"/>
    <property type="match status" value="1"/>
</dbReference>
<protein>
    <submittedName>
        <fullName evidence="4">DEXDc domain containing protein</fullName>
    </submittedName>
</protein>
<dbReference type="PRINTS" id="PR00507">
    <property type="entry name" value="N12N6MTFRASE"/>
</dbReference>
<evidence type="ECO:0000259" key="2">
    <source>
        <dbReference type="PROSITE" id="PS51192"/>
    </source>
</evidence>
<dbReference type="GO" id="GO:0008170">
    <property type="term" value="F:N-methyltransferase activity"/>
    <property type="evidence" value="ECO:0007669"/>
    <property type="project" value="InterPro"/>
</dbReference>
<feature type="compositionally biased region" description="Pro residues" evidence="1">
    <location>
        <begin position="58"/>
        <end position="68"/>
    </location>
</feature>
<feature type="domain" description="Helicase C-terminal" evidence="3">
    <location>
        <begin position="1342"/>
        <end position="1500"/>
    </location>
</feature>
<dbReference type="SUPFAM" id="SSF53335">
    <property type="entry name" value="S-adenosyl-L-methionine-dependent methyltransferases"/>
    <property type="match status" value="1"/>
</dbReference>
<feature type="compositionally biased region" description="Pro residues" evidence="1">
    <location>
        <begin position="82"/>
        <end position="96"/>
    </location>
</feature>
<dbReference type="PANTHER" id="PTHR41313:SF1">
    <property type="entry name" value="DNA METHYLASE ADENINE-SPECIFIC DOMAIN-CONTAINING PROTEIN"/>
    <property type="match status" value="1"/>
</dbReference>
<dbReference type="InterPro" id="IPR014001">
    <property type="entry name" value="Helicase_ATP-bd"/>
</dbReference>